<dbReference type="PRINTS" id="PR00455">
    <property type="entry name" value="HTHTETR"/>
</dbReference>
<dbReference type="PANTHER" id="PTHR30055:SF227">
    <property type="entry name" value="TRANSCRIPTIONAL REGULATORY PROTEIN (PROBABLY TETR-FAMILY)-RELATED"/>
    <property type="match status" value="1"/>
</dbReference>
<proteinExistence type="predicted"/>
<dbReference type="Gene3D" id="1.10.357.10">
    <property type="entry name" value="Tetracycline Repressor, domain 2"/>
    <property type="match status" value="1"/>
</dbReference>
<dbReference type="GO" id="GO:0003700">
    <property type="term" value="F:DNA-binding transcription factor activity"/>
    <property type="evidence" value="ECO:0007669"/>
    <property type="project" value="TreeGrafter"/>
</dbReference>
<dbReference type="SUPFAM" id="SSF48498">
    <property type="entry name" value="Tetracyclin repressor-like, C-terminal domain"/>
    <property type="match status" value="1"/>
</dbReference>
<dbReference type="RefSeq" id="WP_406830744.1">
    <property type="nucleotide sequence ID" value="NZ_CP157483.1"/>
</dbReference>
<accession>A0AAU7JSP0</accession>
<dbReference type="Pfam" id="PF00440">
    <property type="entry name" value="TetR_N"/>
    <property type="match status" value="1"/>
</dbReference>
<dbReference type="InterPro" id="IPR050109">
    <property type="entry name" value="HTH-type_TetR-like_transc_reg"/>
</dbReference>
<dbReference type="InterPro" id="IPR036271">
    <property type="entry name" value="Tet_transcr_reg_TetR-rel_C_sf"/>
</dbReference>
<feature type="domain" description="HTH tetR-type" evidence="3">
    <location>
        <begin position="17"/>
        <end position="76"/>
    </location>
</feature>
<dbReference type="InterPro" id="IPR045823">
    <property type="entry name" value="TetR_C_32"/>
</dbReference>
<sequence>MSTTTDGRSTRWDEHRATRRRELVEATLRAIREHGAGVGMDDIAAAAGTSKTVFYRHFTDRAGLYAAVSESVDARILRDLGAAMGEGGVDGSPDLASAGAAPRAVIAAAIDSYLALVERDPEVYRFVVNAPLLDTHSGGDPALAVTSHIADQMSALLRAALASAGRDPSAATVWGAGVVGMVRAAADHWLADPGLSRSELTTHLTDLAWGGLSAAWPDPSPSA</sequence>
<name>A0AAU7JSP0_9MICO</name>
<dbReference type="InterPro" id="IPR009057">
    <property type="entry name" value="Homeodomain-like_sf"/>
</dbReference>
<keyword evidence="1 2" id="KW-0238">DNA-binding</keyword>
<reference evidence="4" key="1">
    <citation type="submission" date="2024-05" db="EMBL/GenBank/DDBJ databases">
        <authorList>
            <person name="Kim S."/>
            <person name="Heo J."/>
            <person name="Choi H."/>
            <person name="Choi Y."/>
            <person name="Kwon S.-W."/>
            <person name="Kim Y."/>
        </authorList>
    </citation>
    <scope>NUCLEOTIDE SEQUENCE</scope>
    <source>
        <strain evidence="4">KACC 23699</strain>
    </source>
</reference>
<evidence type="ECO:0000256" key="2">
    <source>
        <dbReference type="PROSITE-ProRule" id="PRU00335"/>
    </source>
</evidence>
<organism evidence="4">
    <name type="scientific">Pedococcus sp. KACC 23699</name>
    <dbReference type="NCBI Taxonomy" id="3149228"/>
    <lineage>
        <taxon>Bacteria</taxon>
        <taxon>Bacillati</taxon>
        <taxon>Actinomycetota</taxon>
        <taxon>Actinomycetes</taxon>
        <taxon>Micrococcales</taxon>
        <taxon>Intrasporangiaceae</taxon>
        <taxon>Pedococcus</taxon>
    </lineage>
</organism>
<dbReference type="InterPro" id="IPR001647">
    <property type="entry name" value="HTH_TetR"/>
</dbReference>
<evidence type="ECO:0000313" key="4">
    <source>
        <dbReference type="EMBL" id="XBO43313.1"/>
    </source>
</evidence>
<dbReference type="Pfam" id="PF19344">
    <property type="entry name" value="TetR_C_32"/>
    <property type="match status" value="1"/>
</dbReference>
<evidence type="ECO:0000256" key="1">
    <source>
        <dbReference type="ARBA" id="ARBA00023125"/>
    </source>
</evidence>
<dbReference type="GO" id="GO:0000976">
    <property type="term" value="F:transcription cis-regulatory region binding"/>
    <property type="evidence" value="ECO:0007669"/>
    <property type="project" value="TreeGrafter"/>
</dbReference>
<dbReference type="SUPFAM" id="SSF46689">
    <property type="entry name" value="Homeodomain-like"/>
    <property type="match status" value="1"/>
</dbReference>
<dbReference type="PANTHER" id="PTHR30055">
    <property type="entry name" value="HTH-TYPE TRANSCRIPTIONAL REGULATOR RUTR"/>
    <property type="match status" value="1"/>
</dbReference>
<dbReference type="EMBL" id="CP157483">
    <property type="protein sequence ID" value="XBO43313.1"/>
    <property type="molecule type" value="Genomic_DNA"/>
</dbReference>
<feature type="DNA-binding region" description="H-T-H motif" evidence="2">
    <location>
        <begin position="39"/>
        <end position="58"/>
    </location>
</feature>
<dbReference type="PROSITE" id="PS50977">
    <property type="entry name" value="HTH_TETR_2"/>
    <property type="match status" value="1"/>
</dbReference>
<protein>
    <submittedName>
        <fullName evidence="4">TetR/AcrR family transcriptional regulator</fullName>
    </submittedName>
</protein>
<evidence type="ECO:0000259" key="3">
    <source>
        <dbReference type="PROSITE" id="PS50977"/>
    </source>
</evidence>
<gene>
    <name evidence="4" type="ORF">ABEG17_17360</name>
</gene>
<dbReference type="AlphaFoldDB" id="A0AAU7JSP0"/>